<proteinExistence type="predicted"/>
<organism evidence="1">
    <name type="scientific">marine sediment metagenome</name>
    <dbReference type="NCBI Taxonomy" id="412755"/>
    <lineage>
        <taxon>unclassified sequences</taxon>
        <taxon>metagenomes</taxon>
        <taxon>ecological metagenomes</taxon>
    </lineage>
</organism>
<sequence>MTLYDLMHNIKLKGTDKVIKKVLKIKSLEDRDLILDDLKYWLNKTPEERVSTVEYLRKQHHGSTARFQRVVRIVQRS</sequence>
<evidence type="ECO:0000313" key="1">
    <source>
        <dbReference type="EMBL" id="GAG22072.1"/>
    </source>
</evidence>
<dbReference type="EMBL" id="BARS01038390">
    <property type="protein sequence ID" value="GAG22072.1"/>
    <property type="molecule type" value="Genomic_DNA"/>
</dbReference>
<dbReference type="AlphaFoldDB" id="X0WFW8"/>
<accession>X0WFW8</accession>
<gene>
    <name evidence="1" type="ORF">S01H1_58753</name>
</gene>
<reference evidence="1" key="1">
    <citation type="journal article" date="2014" name="Front. Microbiol.">
        <title>High frequency of phylogenetically diverse reductive dehalogenase-homologous genes in deep subseafloor sedimentary metagenomes.</title>
        <authorList>
            <person name="Kawai M."/>
            <person name="Futagami T."/>
            <person name="Toyoda A."/>
            <person name="Takaki Y."/>
            <person name="Nishi S."/>
            <person name="Hori S."/>
            <person name="Arai W."/>
            <person name="Tsubouchi T."/>
            <person name="Morono Y."/>
            <person name="Uchiyama I."/>
            <person name="Ito T."/>
            <person name="Fujiyama A."/>
            <person name="Inagaki F."/>
            <person name="Takami H."/>
        </authorList>
    </citation>
    <scope>NUCLEOTIDE SEQUENCE</scope>
    <source>
        <strain evidence="1">Expedition CK06-06</strain>
    </source>
</reference>
<name>X0WFW8_9ZZZZ</name>
<protein>
    <submittedName>
        <fullName evidence="1">Uncharacterized protein</fullName>
    </submittedName>
</protein>
<comment type="caution">
    <text evidence="1">The sequence shown here is derived from an EMBL/GenBank/DDBJ whole genome shotgun (WGS) entry which is preliminary data.</text>
</comment>